<dbReference type="EMBL" id="JADAQX010000559">
    <property type="protein sequence ID" value="KAF8819898.1"/>
    <property type="molecule type" value="Genomic_DNA"/>
</dbReference>
<evidence type="ECO:0000256" key="6">
    <source>
        <dbReference type="SAM" id="Phobius"/>
    </source>
</evidence>
<name>A0ABQ7J7D8_9APIC</name>
<evidence type="ECO:0000256" key="5">
    <source>
        <dbReference type="ARBA" id="ARBA00023136"/>
    </source>
</evidence>
<accession>A0ABQ7J7D8</accession>
<protein>
    <submittedName>
        <fullName evidence="7">RER1 protein</fullName>
    </submittedName>
</protein>
<comment type="caution">
    <text evidence="7">The sequence shown here is derived from an EMBL/GenBank/DDBJ whole genome shotgun (WGS) entry which is preliminary data.</text>
</comment>
<feature type="transmembrane region" description="Helical" evidence="6">
    <location>
        <begin position="62"/>
        <end position="80"/>
    </location>
</feature>
<proteinExistence type="inferred from homology"/>
<keyword evidence="3 6" id="KW-0812">Transmembrane</keyword>
<keyword evidence="8" id="KW-1185">Reference proteome</keyword>
<reference evidence="7 8" key="1">
    <citation type="journal article" date="2020" name="bioRxiv">
        <title>Metabolic contributions of an alphaproteobacterial endosymbiont in the apicomplexan Cardiosporidium cionae.</title>
        <authorList>
            <person name="Hunter E.S."/>
            <person name="Paight C.J."/>
            <person name="Lane C.E."/>
        </authorList>
    </citation>
    <scope>NUCLEOTIDE SEQUENCE [LARGE SCALE GENOMIC DNA]</scope>
    <source>
        <strain evidence="7">ESH_2018</strain>
    </source>
</reference>
<evidence type="ECO:0000313" key="7">
    <source>
        <dbReference type="EMBL" id="KAF8819898.1"/>
    </source>
</evidence>
<keyword evidence="4 6" id="KW-1133">Transmembrane helix</keyword>
<dbReference type="PANTHER" id="PTHR10743:SF0">
    <property type="entry name" value="PROTEIN RER1"/>
    <property type="match status" value="1"/>
</dbReference>
<sequence>MMTSDDASRQSKLSISLFFRSLARLFSHNLDKSTVYVKTRWLVFLLLFVLLFYRIIDLGAFYIVAYGFGLYVLNLFLAFISPPLDPETDTYVLPVRDTEEFRPFIRRLPEFKFWLAASKAALCSIFITFCSFLDIPVYWPLLVLYFILLFVLTMKEQLRRMIKYRYVPFSWGKQSYGDIIRGQRDEKGHTAAPVVIQSGSASNIRTGEVKSVRSEPKYLHPTPMAAKFGSWNGNATTAMIK</sequence>
<dbReference type="Proteomes" id="UP000823046">
    <property type="component" value="Unassembled WGS sequence"/>
</dbReference>
<feature type="transmembrane region" description="Helical" evidence="6">
    <location>
        <begin position="39"/>
        <end position="56"/>
    </location>
</feature>
<evidence type="ECO:0000256" key="4">
    <source>
        <dbReference type="ARBA" id="ARBA00022989"/>
    </source>
</evidence>
<evidence type="ECO:0000256" key="1">
    <source>
        <dbReference type="ARBA" id="ARBA00004141"/>
    </source>
</evidence>
<gene>
    <name evidence="7" type="ORF">IE077_000619</name>
</gene>
<dbReference type="PANTHER" id="PTHR10743">
    <property type="entry name" value="PROTEIN RER1"/>
    <property type="match status" value="1"/>
</dbReference>
<comment type="similarity">
    <text evidence="2">Belongs to the RER1 family.</text>
</comment>
<evidence type="ECO:0000256" key="2">
    <source>
        <dbReference type="ARBA" id="ARBA00006070"/>
    </source>
</evidence>
<comment type="subcellular location">
    <subcellularLocation>
        <location evidence="1">Membrane</location>
        <topology evidence="1">Multi-pass membrane protein</topology>
    </subcellularLocation>
</comment>
<organism evidence="7 8">
    <name type="scientific">Cardiosporidium cionae</name>
    <dbReference type="NCBI Taxonomy" id="476202"/>
    <lineage>
        <taxon>Eukaryota</taxon>
        <taxon>Sar</taxon>
        <taxon>Alveolata</taxon>
        <taxon>Apicomplexa</taxon>
        <taxon>Aconoidasida</taxon>
        <taxon>Nephromycida</taxon>
        <taxon>Cardiosporidium</taxon>
    </lineage>
</organism>
<keyword evidence="5 6" id="KW-0472">Membrane</keyword>
<evidence type="ECO:0000313" key="8">
    <source>
        <dbReference type="Proteomes" id="UP000823046"/>
    </source>
</evidence>
<feature type="transmembrane region" description="Helical" evidence="6">
    <location>
        <begin position="135"/>
        <end position="154"/>
    </location>
</feature>
<dbReference type="InterPro" id="IPR004932">
    <property type="entry name" value="Rer1"/>
</dbReference>
<evidence type="ECO:0000256" key="3">
    <source>
        <dbReference type="ARBA" id="ARBA00022692"/>
    </source>
</evidence>
<dbReference type="Pfam" id="PF03248">
    <property type="entry name" value="Rer1"/>
    <property type="match status" value="1"/>
</dbReference>